<evidence type="ECO:0000256" key="1">
    <source>
        <dbReference type="ARBA" id="ARBA00022741"/>
    </source>
</evidence>
<feature type="non-terminal residue" evidence="3">
    <location>
        <position position="1"/>
    </location>
</feature>
<dbReference type="SUPFAM" id="SSF52540">
    <property type="entry name" value="P-loop containing nucleoside triphosphate hydrolases"/>
    <property type="match status" value="1"/>
</dbReference>
<reference evidence="3" key="1">
    <citation type="submission" date="2019-04" db="EMBL/GenBank/DDBJ databases">
        <authorList>
            <person name="Alioto T."/>
            <person name="Alioto T."/>
        </authorList>
    </citation>
    <scope>NUCLEOTIDE SEQUENCE [LARGE SCALE GENOMIC DNA]</scope>
</reference>
<comment type="caution">
    <text evidence="3">The sequence shown here is derived from an EMBL/GenBank/DDBJ whole genome shotgun (WGS) entry which is preliminary data.</text>
</comment>
<evidence type="ECO:0000313" key="3">
    <source>
        <dbReference type="EMBL" id="VTJ84685.1"/>
    </source>
</evidence>
<dbReference type="Gene3D" id="3.40.850.10">
    <property type="entry name" value="Kinesin motor domain"/>
    <property type="match status" value="1"/>
</dbReference>
<keyword evidence="2" id="KW-0067">ATP-binding</keyword>
<proteinExistence type="predicted"/>
<sequence>NLSVKEDKIQQMNPTNFEMIEDMLMLTHFKETSVLSTLKRRYDHWMIYVYISVYW</sequence>
<keyword evidence="4" id="KW-1185">Reference proteome</keyword>
<name>A0A5E4CSA5_MARMO</name>
<dbReference type="AlphaFoldDB" id="A0A5E4CSA5"/>
<dbReference type="GO" id="GO:0005524">
    <property type="term" value="F:ATP binding"/>
    <property type="evidence" value="ECO:0007669"/>
    <property type="project" value="UniProtKB-KW"/>
</dbReference>
<dbReference type="InterPro" id="IPR027417">
    <property type="entry name" value="P-loop_NTPase"/>
</dbReference>
<evidence type="ECO:0000313" key="4">
    <source>
        <dbReference type="Proteomes" id="UP000335636"/>
    </source>
</evidence>
<dbReference type="Proteomes" id="UP000335636">
    <property type="component" value="Unassembled WGS sequence"/>
</dbReference>
<gene>
    <name evidence="3" type="ORF">MONAX_5E043612</name>
</gene>
<keyword evidence="1" id="KW-0547">Nucleotide-binding</keyword>
<evidence type="ECO:0008006" key="5">
    <source>
        <dbReference type="Google" id="ProtNLM"/>
    </source>
</evidence>
<dbReference type="EMBL" id="CABDUW010001923">
    <property type="protein sequence ID" value="VTJ84685.1"/>
    <property type="molecule type" value="Genomic_DNA"/>
</dbReference>
<organism evidence="3 4">
    <name type="scientific">Marmota monax</name>
    <name type="common">Woodchuck</name>
    <dbReference type="NCBI Taxonomy" id="9995"/>
    <lineage>
        <taxon>Eukaryota</taxon>
        <taxon>Metazoa</taxon>
        <taxon>Chordata</taxon>
        <taxon>Craniata</taxon>
        <taxon>Vertebrata</taxon>
        <taxon>Euteleostomi</taxon>
        <taxon>Mammalia</taxon>
        <taxon>Eutheria</taxon>
        <taxon>Euarchontoglires</taxon>
        <taxon>Glires</taxon>
        <taxon>Rodentia</taxon>
        <taxon>Sciuromorpha</taxon>
        <taxon>Sciuridae</taxon>
        <taxon>Xerinae</taxon>
        <taxon>Marmotini</taxon>
        <taxon>Marmota</taxon>
    </lineage>
</organism>
<dbReference type="InterPro" id="IPR036961">
    <property type="entry name" value="Kinesin_motor_dom_sf"/>
</dbReference>
<protein>
    <recommendedName>
        <fullName evidence="5">Myosin motor domain-containing protein</fullName>
    </recommendedName>
</protein>
<accession>A0A5E4CSA5</accession>
<evidence type="ECO:0000256" key="2">
    <source>
        <dbReference type="ARBA" id="ARBA00022840"/>
    </source>
</evidence>